<keyword evidence="3" id="KW-0804">Transcription</keyword>
<dbReference type="Gene3D" id="2.60.120.280">
    <property type="entry name" value="Regulatory protein AraC"/>
    <property type="match status" value="1"/>
</dbReference>
<evidence type="ECO:0000256" key="2">
    <source>
        <dbReference type="ARBA" id="ARBA00023125"/>
    </source>
</evidence>
<sequence>MKKFENKKDGFDGEVCVVVPPIVVKQNSLEKISGNFYITDIGYFPKARFHYRQREEGCMQHILIHCVDGRGEVSIGNDLYHIQANEYILIPANTAHTYQADHNNPWTIYWIHFNGRNAGDIVDGIYKNVLLNKNSFVFGEEMKSIFEKMYTLLLKGYGREIMECLTMTLPYFLSGYLHRELSSNWQLENKGDIINSSILYLKTNFSAKISLKDIAANSNLSVSHFSKLFKMRTGYSPIEYLNHLKVQKACYMLQFSDNRISEISFDLGFEDQYYFSRLFKDHMGVSPSHYRNSVKLDENIIH</sequence>
<evidence type="ECO:0000313" key="6">
    <source>
        <dbReference type="Proteomes" id="UP001597509"/>
    </source>
</evidence>
<feature type="domain" description="HTH araC/xylS-type" evidence="4">
    <location>
        <begin position="195"/>
        <end position="293"/>
    </location>
</feature>
<dbReference type="Gene3D" id="1.10.10.60">
    <property type="entry name" value="Homeodomain-like"/>
    <property type="match status" value="2"/>
</dbReference>
<name>A0ABW5YXD5_9SPHI</name>
<dbReference type="SMART" id="SM00342">
    <property type="entry name" value="HTH_ARAC"/>
    <property type="match status" value="1"/>
</dbReference>
<organism evidence="5 6">
    <name type="scientific">Sphingobacterium anhuiense</name>
    <dbReference type="NCBI Taxonomy" id="493780"/>
    <lineage>
        <taxon>Bacteria</taxon>
        <taxon>Pseudomonadati</taxon>
        <taxon>Bacteroidota</taxon>
        <taxon>Sphingobacteriia</taxon>
        <taxon>Sphingobacteriales</taxon>
        <taxon>Sphingobacteriaceae</taxon>
        <taxon>Sphingobacterium</taxon>
    </lineage>
</organism>
<evidence type="ECO:0000256" key="3">
    <source>
        <dbReference type="ARBA" id="ARBA00023163"/>
    </source>
</evidence>
<gene>
    <name evidence="5" type="ORF">ACFS6I_14090</name>
</gene>
<keyword evidence="2" id="KW-0238">DNA-binding</keyword>
<evidence type="ECO:0000313" key="5">
    <source>
        <dbReference type="EMBL" id="MFD2905068.1"/>
    </source>
</evidence>
<dbReference type="EMBL" id="JBHUPE010000005">
    <property type="protein sequence ID" value="MFD2905068.1"/>
    <property type="molecule type" value="Genomic_DNA"/>
</dbReference>
<dbReference type="PROSITE" id="PS01124">
    <property type="entry name" value="HTH_ARAC_FAMILY_2"/>
    <property type="match status" value="1"/>
</dbReference>
<proteinExistence type="predicted"/>
<keyword evidence="1" id="KW-0805">Transcription regulation</keyword>
<dbReference type="InterPro" id="IPR037923">
    <property type="entry name" value="HTH-like"/>
</dbReference>
<dbReference type="SUPFAM" id="SSF46689">
    <property type="entry name" value="Homeodomain-like"/>
    <property type="match status" value="2"/>
</dbReference>
<dbReference type="Proteomes" id="UP001597509">
    <property type="component" value="Unassembled WGS sequence"/>
</dbReference>
<dbReference type="InterPro" id="IPR009057">
    <property type="entry name" value="Homeodomain-like_sf"/>
</dbReference>
<dbReference type="PROSITE" id="PS00041">
    <property type="entry name" value="HTH_ARAC_FAMILY_1"/>
    <property type="match status" value="1"/>
</dbReference>
<comment type="caution">
    <text evidence="5">The sequence shown here is derived from an EMBL/GenBank/DDBJ whole genome shotgun (WGS) entry which is preliminary data.</text>
</comment>
<dbReference type="PRINTS" id="PR00032">
    <property type="entry name" value="HTHARAC"/>
</dbReference>
<dbReference type="PANTHER" id="PTHR43280">
    <property type="entry name" value="ARAC-FAMILY TRANSCRIPTIONAL REGULATOR"/>
    <property type="match status" value="1"/>
</dbReference>
<accession>A0ABW5YXD5</accession>
<dbReference type="Pfam" id="PF02311">
    <property type="entry name" value="AraC_binding"/>
    <property type="match status" value="1"/>
</dbReference>
<dbReference type="InterPro" id="IPR018060">
    <property type="entry name" value="HTH_AraC"/>
</dbReference>
<evidence type="ECO:0000256" key="1">
    <source>
        <dbReference type="ARBA" id="ARBA00023015"/>
    </source>
</evidence>
<dbReference type="SUPFAM" id="SSF51215">
    <property type="entry name" value="Regulatory protein AraC"/>
    <property type="match status" value="1"/>
</dbReference>
<keyword evidence="6" id="KW-1185">Reference proteome</keyword>
<dbReference type="Pfam" id="PF12833">
    <property type="entry name" value="HTH_18"/>
    <property type="match status" value="1"/>
</dbReference>
<reference evidence="6" key="1">
    <citation type="journal article" date="2019" name="Int. J. Syst. Evol. Microbiol.">
        <title>The Global Catalogue of Microorganisms (GCM) 10K type strain sequencing project: providing services to taxonomists for standard genome sequencing and annotation.</title>
        <authorList>
            <consortium name="The Broad Institute Genomics Platform"/>
            <consortium name="The Broad Institute Genome Sequencing Center for Infectious Disease"/>
            <person name="Wu L."/>
            <person name="Ma J."/>
        </authorList>
    </citation>
    <scope>NUCLEOTIDE SEQUENCE [LARGE SCALE GENOMIC DNA]</scope>
    <source>
        <strain evidence="6">KCTC 22209</strain>
    </source>
</reference>
<dbReference type="PANTHER" id="PTHR43280:SF30">
    <property type="entry name" value="MMSAB OPERON REGULATORY PROTEIN"/>
    <property type="match status" value="1"/>
</dbReference>
<dbReference type="InterPro" id="IPR020449">
    <property type="entry name" value="Tscrpt_reg_AraC-type_HTH"/>
</dbReference>
<dbReference type="RefSeq" id="WP_380921547.1">
    <property type="nucleotide sequence ID" value="NZ_JBHUPE010000005.1"/>
</dbReference>
<dbReference type="InterPro" id="IPR003313">
    <property type="entry name" value="AraC-bd"/>
</dbReference>
<protein>
    <submittedName>
        <fullName evidence="5">AraC family transcriptional regulator</fullName>
    </submittedName>
</protein>
<dbReference type="CDD" id="cd06986">
    <property type="entry name" value="cupin_MmsR-like_N"/>
    <property type="match status" value="1"/>
</dbReference>
<dbReference type="InterPro" id="IPR018062">
    <property type="entry name" value="HTH_AraC-typ_CS"/>
</dbReference>
<evidence type="ECO:0000259" key="4">
    <source>
        <dbReference type="PROSITE" id="PS01124"/>
    </source>
</evidence>